<proteinExistence type="predicted"/>
<evidence type="ECO:0000256" key="1">
    <source>
        <dbReference type="SAM" id="MobiDB-lite"/>
    </source>
</evidence>
<gene>
    <name evidence="3" type="ORF">V5O48_008779</name>
</gene>
<feature type="signal peptide" evidence="2">
    <location>
        <begin position="1"/>
        <end position="19"/>
    </location>
</feature>
<feature type="chain" id="PRO_5047168476" evidence="2">
    <location>
        <begin position="20"/>
        <end position="57"/>
    </location>
</feature>
<keyword evidence="2" id="KW-0732">Signal</keyword>
<sequence length="57" mass="5664">MRSLLVFVFLAVVSNPALGAALPSLETSNRSLLSRQSGSGTVGGQGSGCLGKVGSVE</sequence>
<dbReference type="Proteomes" id="UP001465976">
    <property type="component" value="Unassembled WGS sequence"/>
</dbReference>
<protein>
    <submittedName>
        <fullName evidence="3">Uncharacterized protein</fullName>
    </submittedName>
</protein>
<feature type="non-terminal residue" evidence="3">
    <location>
        <position position="57"/>
    </location>
</feature>
<evidence type="ECO:0000256" key="2">
    <source>
        <dbReference type="SAM" id="SignalP"/>
    </source>
</evidence>
<reference evidence="3 4" key="1">
    <citation type="submission" date="2024-02" db="EMBL/GenBank/DDBJ databases">
        <title>A draft genome for the cacao thread blight pathogen Marasmius crinis-equi.</title>
        <authorList>
            <person name="Cohen S.P."/>
            <person name="Baruah I.K."/>
            <person name="Amoako-Attah I."/>
            <person name="Bukari Y."/>
            <person name="Meinhardt L.W."/>
            <person name="Bailey B.A."/>
        </authorList>
    </citation>
    <scope>NUCLEOTIDE SEQUENCE [LARGE SCALE GENOMIC DNA]</scope>
    <source>
        <strain evidence="3 4">GH-76</strain>
    </source>
</reference>
<name>A0ABR3FCW9_9AGAR</name>
<evidence type="ECO:0000313" key="4">
    <source>
        <dbReference type="Proteomes" id="UP001465976"/>
    </source>
</evidence>
<dbReference type="EMBL" id="JBAHYK010000534">
    <property type="protein sequence ID" value="KAL0573169.1"/>
    <property type="molecule type" value="Genomic_DNA"/>
</dbReference>
<evidence type="ECO:0000313" key="3">
    <source>
        <dbReference type="EMBL" id="KAL0573169.1"/>
    </source>
</evidence>
<feature type="compositionally biased region" description="Gly residues" evidence="1">
    <location>
        <begin position="40"/>
        <end position="51"/>
    </location>
</feature>
<comment type="caution">
    <text evidence="3">The sequence shown here is derived from an EMBL/GenBank/DDBJ whole genome shotgun (WGS) entry which is preliminary data.</text>
</comment>
<organism evidence="3 4">
    <name type="scientific">Marasmius crinis-equi</name>
    <dbReference type="NCBI Taxonomy" id="585013"/>
    <lineage>
        <taxon>Eukaryota</taxon>
        <taxon>Fungi</taxon>
        <taxon>Dikarya</taxon>
        <taxon>Basidiomycota</taxon>
        <taxon>Agaricomycotina</taxon>
        <taxon>Agaricomycetes</taxon>
        <taxon>Agaricomycetidae</taxon>
        <taxon>Agaricales</taxon>
        <taxon>Marasmiineae</taxon>
        <taxon>Marasmiaceae</taxon>
        <taxon>Marasmius</taxon>
    </lineage>
</organism>
<accession>A0ABR3FCW9</accession>
<keyword evidence="4" id="KW-1185">Reference proteome</keyword>
<feature type="region of interest" description="Disordered" evidence="1">
    <location>
        <begin position="33"/>
        <end position="57"/>
    </location>
</feature>